<organism evidence="18 19">
    <name type="scientific">Sphingosinicella soli</name>
    <dbReference type="NCBI Taxonomy" id="333708"/>
    <lineage>
        <taxon>Bacteria</taxon>
        <taxon>Pseudomonadati</taxon>
        <taxon>Pseudomonadota</taxon>
        <taxon>Alphaproteobacteria</taxon>
        <taxon>Sphingomonadales</taxon>
        <taxon>Sphingosinicellaceae</taxon>
        <taxon>Sphingosinicella</taxon>
    </lineage>
</organism>
<dbReference type="CDD" id="cd01136">
    <property type="entry name" value="ATPase_flagellum-secretory_path_III"/>
    <property type="match status" value="1"/>
</dbReference>
<dbReference type="InterPro" id="IPR040627">
    <property type="entry name" value="T3SS_ATPase_C"/>
</dbReference>
<keyword evidence="11" id="KW-0653">Protein transport</keyword>
<keyword evidence="8" id="KW-0375">Hydrogen ion transport</keyword>
<proteinExistence type="inferred from homology"/>
<gene>
    <name evidence="18" type="ORF">GGQ98_002446</name>
</gene>
<dbReference type="GO" id="GO:0044781">
    <property type="term" value="P:bacterial-type flagellum organization"/>
    <property type="evidence" value="ECO:0007669"/>
    <property type="project" value="UniProtKB-KW"/>
</dbReference>
<dbReference type="GO" id="GO:0046933">
    <property type="term" value="F:proton-transporting ATP synthase activity, rotational mechanism"/>
    <property type="evidence" value="ECO:0007669"/>
    <property type="project" value="TreeGrafter"/>
</dbReference>
<dbReference type="NCBIfam" id="TIGR01026">
    <property type="entry name" value="fliI_yscN"/>
    <property type="match status" value="1"/>
</dbReference>
<comment type="similarity">
    <text evidence="2">Belongs to the ATPase alpha/beta chains family.</text>
</comment>
<dbReference type="InterPro" id="IPR000194">
    <property type="entry name" value="ATPase_F1/V1/A1_a/bsu_nucl-bd"/>
</dbReference>
<dbReference type="EC" id="7.1.2.2" evidence="3"/>
<keyword evidence="14" id="KW-1006">Bacterial flagellum protein export</keyword>
<evidence type="ECO:0000256" key="8">
    <source>
        <dbReference type="ARBA" id="ARBA00022781"/>
    </source>
</evidence>
<keyword evidence="7" id="KW-0547">Nucleotide-binding</keyword>
<keyword evidence="6" id="KW-0963">Cytoplasm</keyword>
<dbReference type="Pfam" id="PF00006">
    <property type="entry name" value="ATP-synt_ab"/>
    <property type="match status" value="1"/>
</dbReference>
<evidence type="ECO:0000259" key="17">
    <source>
        <dbReference type="SMART" id="SM00382"/>
    </source>
</evidence>
<evidence type="ECO:0000256" key="6">
    <source>
        <dbReference type="ARBA" id="ARBA00022490"/>
    </source>
</evidence>
<dbReference type="GO" id="GO:0016887">
    <property type="term" value="F:ATP hydrolysis activity"/>
    <property type="evidence" value="ECO:0007669"/>
    <property type="project" value="InterPro"/>
</dbReference>
<dbReference type="GO" id="GO:0005524">
    <property type="term" value="F:ATP binding"/>
    <property type="evidence" value="ECO:0007669"/>
    <property type="project" value="UniProtKB-KW"/>
</dbReference>
<evidence type="ECO:0000256" key="1">
    <source>
        <dbReference type="ARBA" id="ARBA00004496"/>
    </source>
</evidence>
<dbReference type="Pfam" id="PF18269">
    <property type="entry name" value="T3SS_ATPase_C"/>
    <property type="match status" value="1"/>
</dbReference>
<dbReference type="InterPro" id="IPR027417">
    <property type="entry name" value="P-loop_NTPase"/>
</dbReference>
<dbReference type="PANTHER" id="PTHR15184">
    <property type="entry name" value="ATP SYNTHASE"/>
    <property type="match status" value="1"/>
</dbReference>
<evidence type="ECO:0000256" key="12">
    <source>
        <dbReference type="ARBA" id="ARBA00022967"/>
    </source>
</evidence>
<comment type="caution">
    <text evidence="18">The sequence shown here is derived from an EMBL/GenBank/DDBJ whole genome shotgun (WGS) entry which is preliminary data.</text>
</comment>
<evidence type="ECO:0000256" key="13">
    <source>
        <dbReference type="ARBA" id="ARBA00023065"/>
    </source>
</evidence>
<dbReference type="SUPFAM" id="SSF52540">
    <property type="entry name" value="P-loop containing nucleoside triphosphate hydrolases"/>
    <property type="match status" value="1"/>
</dbReference>
<feature type="domain" description="AAA+ ATPase" evidence="17">
    <location>
        <begin position="163"/>
        <end position="347"/>
    </location>
</feature>
<dbReference type="PROSITE" id="PS00152">
    <property type="entry name" value="ATPASE_ALPHA_BETA"/>
    <property type="match status" value="1"/>
</dbReference>
<dbReference type="InterPro" id="IPR020003">
    <property type="entry name" value="ATPase_a/bsu_AS"/>
</dbReference>
<keyword evidence="13" id="KW-0406">Ion transport</keyword>
<reference evidence="18 19" key="1">
    <citation type="submission" date="2020-08" db="EMBL/GenBank/DDBJ databases">
        <title>Genomic Encyclopedia of Type Strains, Phase IV (KMG-IV): sequencing the most valuable type-strain genomes for metagenomic binning, comparative biology and taxonomic classification.</title>
        <authorList>
            <person name="Goeker M."/>
        </authorList>
    </citation>
    <scope>NUCLEOTIDE SEQUENCE [LARGE SCALE GENOMIC DNA]</scope>
    <source>
        <strain evidence="18 19">DSM 17328</strain>
    </source>
</reference>
<dbReference type="GO" id="GO:0005737">
    <property type="term" value="C:cytoplasm"/>
    <property type="evidence" value="ECO:0007669"/>
    <property type="project" value="UniProtKB-SubCell"/>
</dbReference>
<dbReference type="GO" id="GO:0008564">
    <property type="term" value="F:protein-exporting ATPase activity"/>
    <property type="evidence" value="ECO:0007669"/>
    <property type="project" value="UniProtKB-EC"/>
</dbReference>
<dbReference type="InterPro" id="IPR005714">
    <property type="entry name" value="ATPase_T3SS_FliI/YscN"/>
</dbReference>
<keyword evidence="9" id="KW-1005">Bacterial flagellum biogenesis</keyword>
<evidence type="ECO:0000256" key="14">
    <source>
        <dbReference type="ARBA" id="ARBA00023225"/>
    </source>
</evidence>
<dbReference type="CDD" id="cd18117">
    <property type="entry name" value="ATP-synt_flagellum-secretory_path_III_N"/>
    <property type="match status" value="1"/>
</dbReference>
<evidence type="ECO:0000256" key="5">
    <source>
        <dbReference type="ARBA" id="ARBA00022448"/>
    </source>
</evidence>
<dbReference type="Gene3D" id="3.40.50.12240">
    <property type="match status" value="1"/>
</dbReference>
<keyword evidence="5" id="KW-0813">Transport</keyword>
<dbReference type="PANTHER" id="PTHR15184:SF81">
    <property type="entry name" value="FLAGELLUM-SPECIFIC ATP SYNTHASE"/>
    <property type="match status" value="1"/>
</dbReference>
<evidence type="ECO:0000256" key="3">
    <source>
        <dbReference type="ARBA" id="ARBA00012473"/>
    </source>
</evidence>
<evidence type="ECO:0000256" key="10">
    <source>
        <dbReference type="ARBA" id="ARBA00022840"/>
    </source>
</evidence>
<evidence type="ECO:0000313" key="19">
    <source>
        <dbReference type="Proteomes" id="UP000566324"/>
    </source>
</evidence>
<keyword evidence="12" id="KW-1278">Translocase</keyword>
<dbReference type="EMBL" id="JACHNZ010000028">
    <property type="protein sequence ID" value="MBB4632819.1"/>
    <property type="molecule type" value="Genomic_DNA"/>
</dbReference>
<keyword evidence="15" id="KW-0066">ATP synthesis</keyword>
<evidence type="ECO:0000256" key="9">
    <source>
        <dbReference type="ARBA" id="ARBA00022795"/>
    </source>
</evidence>
<sequence>MNTATDEIAQMLGGIGRTPIDTAPLQIGRLTSYDGMLLEASGLAAPVGTVCRIETASEETAEAEVIGFRNGRCILMSLGQRADVLPDARVFPQSNQSRVDVGDGLLGRVIDGSGLPLDGLGAIETQQDWPLVGRLQNPLERGRVTEAFDVGVRALNGLFTFGRGQRVGIIAGSGVGKSVLLGMMTRYSKADVVVVGLIGERSREVTDFLATKLHGPARQRSVVVAVPANHSPIMRIRAAHRATAIAEYYRGQGKSVLLIIDSLTRVAHAQREIGLALGEQPTAKGYPPSVISLLPNLIERAGNDATSGGSITAFYTVLADGDDTLGDPVVDTARAILDGHIVLSRKQAERGVYPAVDIAASISRVMSDVADRGHIRAAQMLKRLFSLYEENRDLILMGAYSRGSDPALDAAIAAQASITDFITQGEDAPVDFAASVAALIAQFGEH</sequence>
<dbReference type="AlphaFoldDB" id="A0A7W7B2T2"/>
<comment type="catalytic activity">
    <reaction evidence="16">
        <text>ATP + H2O + cellular proteinSide 1 = ADP + phosphate + cellular proteinSide 2.</text>
        <dbReference type="EC" id="7.4.2.8"/>
    </reaction>
</comment>
<dbReference type="InterPro" id="IPR050053">
    <property type="entry name" value="ATPase_alpha/beta_chains"/>
</dbReference>
<evidence type="ECO:0000313" key="18">
    <source>
        <dbReference type="EMBL" id="MBB4632819.1"/>
    </source>
</evidence>
<dbReference type="FunFam" id="3.40.50.12240:FF:000002">
    <property type="entry name" value="Flagellum-specific ATP synthase FliI"/>
    <property type="match status" value="1"/>
</dbReference>
<evidence type="ECO:0000256" key="11">
    <source>
        <dbReference type="ARBA" id="ARBA00022927"/>
    </source>
</evidence>
<keyword evidence="19" id="KW-1185">Reference proteome</keyword>
<protein>
    <recommendedName>
        <fullName evidence="4">Flagellum-specific ATP synthase</fullName>
        <ecNumber evidence="3">7.1.2.2</ecNumber>
    </recommendedName>
</protein>
<evidence type="ECO:0000256" key="16">
    <source>
        <dbReference type="ARBA" id="ARBA00034006"/>
    </source>
</evidence>
<evidence type="ECO:0000256" key="7">
    <source>
        <dbReference type="ARBA" id="ARBA00022741"/>
    </source>
</evidence>
<accession>A0A7W7B2T2</accession>
<comment type="subcellular location">
    <subcellularLocation>
        <location evidence="1">Cytoplasm</location>
    </subcellularLocation>
</comment>
<dbReference type="GO" id="GO:0030257">
    <property type="term" value="C:type III protein secretion system complex"/>
    <property type="evidence" value="ECO:0007669"/>
    <property type="project" value="InterPro"/>
</dbReference>
<keyword evidence="10" id="KW-0067">ATP-binding</keyword>
<name>A0A7W7B2T2_9SPHN</name>
<dbReference type="SMART" id="SM00382">
    <property type="entry name" value="AAA"/>
    <property type="match status" value="1"/>
</dbReference>
<evidence type="ECO:0000256" key="2">
    <source>
        <dbReference type="ARBA" id="ARBA00008936"/>
    </source>
</evidence>
<dbReference type="GO" id="GO:0030254">
    <property type="term" value="P:protein secretion by the type III secretion system"/>
    <property type="evidence" value="ECO:0007669"/>
    <property type="project" value="InterPro"/>
</dbReference>
<evidence type="ECO:0000256" key="15">
    <source>
        <dbReference type="ARBA" id="ARBA00023310"/>
    </source>
</evidence>
<evidence type="ECO:0000256" key="4">
    <source>
        <dbReference type="ARBA" id="ARBA00020580"/>
    </source>
</evidence>
<dbReference type="Proteomes" id="UP000566324">
    <property type="component" value="Unassembled WGS sequence"/>
</dbReference>
<dbReference type="InterPro" id="IPR003593">
    <property type="entry name" value="AAA+_ATPase"/>
</dbReference>